<accession>A0A564UJS9</accession>
<dbReference type="Pfam" id="PF24389">
    <property type="entry name" value="ORC-CDC6-like"/>
    <property type="match status" value="1"/>
</dbReference>
<dbReference type="AlphaFoldDB" id="A0A564UJS9"/>
<proteinExistence type="predicted"/>
<name>A0A564UJS9_9FIRM</name>
<dbReference type="InterPro" id="IPR056955">
    <property type="entry name" value="ORC-CDC6-like"/>
</dbReference>
<gene>
    <name evidence="1" type="ORF">FPPS064S07_01560</name>
</gene>
<keyword evidence="2" id="KW-1185">Reference proteome</keyword>
<dbReference type="EMBL" id="CABHMY010000155">
    <property type="protein sequence ID" value="VUX19857.1"/>
    <property type="molecule type" value="Genomic_DNA"/>
</dbReference>
<evidence type="ECO:0000313" key="1">
    <source>
        <dbReference type="EMBL" id="VUX19857.1"/>
    </source>
</evidence>
<dbReference type="Proteomes" id="UP000406184">
    <property type="component" value="Unassembled WGS sequence"/>
</dbReference>
<sequence>MNFTDLQIPFDEAENYFKPNNKEKLNRLFYKDRNYNKLLNDTTYFLIGEKGSGKTTYCAYFCNNNVNNTRSRRYPISVDDYNKIIQMKKDGKLNYTHYVTLWKAILSL</sequence>
<reference evidence="1 2" key="1">
    <citation type="submission" date="2019-07" db="EMBL/GenBank/DDBJ databases">
        <authorList>
            <person name="Hibberd C M."/>
            <person name="Gehrig L. J."/>
            <person name="Chang H.-W."/>
            <person name="Venkatesh S."/>
        </authorList>
    </citation>
    <scope>NUCLEOTIDE SEQUENCE [LARGE SCALE GENOMIC DNA]</scope>
    <source>
        <strain evidence="1">Faecalibacterium_prausnitzii_JG_BgPS064</strain>
    </source>
</reference>
<dbReference type="RefSeq" id="WP_158399616.1">
    <property type="nucleotide sequence ID" value="NZ_CABHMY010000155.1"/>
</dbReference>
<evidence type="ECO:0000313" key="2">
    <source>
        <dbReference type="Proteomes" id="UP000406184"/>
    </source>
</evidence>
<organism evidence="1 2">
    <name type="scientific">Faecalibacterium prausnitzii</name>
    <dbReference type="NCBI Taxonomy" id="853"/>
    <lineage>
        <taxon>Bacteria</taxon>
        <taxon>Bacillati</taxon>
        <taxon>Bacillota</taxon>
        <taxon>Clostridia</taxon>
        <taxon>Eubacteriales</taxon>
        <taxon>Oscillospiraceae</taxon>
        <taxon>Faecalibacterium</taxon>
    </lineage>
</organism>
<protein>
    <submittedName>
        <fullName evidence="1">Uncharacterized protein</fullName>
    </submittedName>
</protein>